<keyword evidence="11" id="KW-1185">Reference proteome</keyword>
<proteinExistence type="predicted"/>
<dbReference type="PROSITE" id="PS50893">
    <property type="entry name" value="ABC_TRANSPORTER_2"/>
    <property type="match status" value="1"/>
</dbReference>
<dbReference type="EMBL" id="JBJIAA010000025">
    <property type="protein sequence ID" value="MFL0253100.1"/>
    <property type="molecule type" value="Genomic_DNA"/>
</dbReference>
<reference evidence="10 11" key="1">
    <citation type="submission" date="2024-11" db="EMBL/GenBank/DDBJ databases">
        <authorList>
            <person name="Heng Y.C."/>
            <person name="Lim A.C.H."/>
            <person name="Lee J.K.Y."/>
            <person name="Kittelmann S."/>
        </authorList>
    </citation>
    <scope>NUCLEOTIDE SEQUENCE [LARGE SCALE GENOMIC DNA]</scope>
    <source>
        <strain evidence="10 11">WILCCON 0114</strain>
    </source>
</reference>
<keyword evidence="3" id="KW-0547">Nucleotide-binding</keyword>
<evidence type="ECO:0000256" key="6">
    <source>
        <dbReference type="ARBA" id="ARBA00023136"/>
    </source>
</evidence>
<dbReference type="InterPro" id="IPR027417">
    <property type="entry name" value="P-loop_NTPase"/>
</dbReference>
<dbReference type="InterPro" id="IPR003439">
    <property type="entry name" value="ABC_transporter-like_ATP-bd"/>
</dbReference>
<feature type="transmembrane region" description="Helical" evidence="7">
    <location>
        <begin position="154"/>
        <end position="173"/>
    </location>
</feature>
<evidence type="ECO:0000256" key="3">
    <source>
        <dbReference type="ARBA" id="ARBA00022741"/>
    </source>
</evidence>
<evidence type="ECO:0000256" key="7">
    <source>
        <dbReference type="SAM" id="Phobius"/>
    </source>
</evidence>
<dbReference type="SUPFAM" id="SSF52540">
    <property type="entry name" value="P-loop containing nucleoside triphosphate hydrolases"/>
    <property type="match status" value="1"/>
</dbReference>
<evidence type="ECO:0000256" key="2">
    <source>
        <dbReference type="ARBA" id="ARBA00022692"/>
    </source>
</evidence>
<evidence type="ECO:0000256" key="1">
    <source>
        <dbReference type="ARBA" id="ARBA00004651"/>
    </source>
</evidence>
<dbReference type="Gene3D" id="1.20.1560.10">
    <property type="entry name" value="ABC transporter type 1, transmembrane domain"/>
    <property type="match status" value="1"/>
</dbReference>
<gene>
    <name evidence="10" type="ORF">ACJDT4_22095</name>
</gene>
<evidence type="ECO:0000256" key="4">
    <source>
        <dbReference type="ARBA" id="ARBA00022840"/>
    </source>
</evidence>
<feature type="domain" description="ABC transporter" evidence="8">
    <location>
        <begin position="356"/>
        <end position="589"/>
    </location>
</feature>
<dbReference type="GO" id="GO:0005524">
    <property type="term" value="F:ATP binding"/>
    <property type="evidence" value="ECO:0007669"/>
    <property type="project" value="UniProtKB-KW"/>
</dbReference>
<dbReference type="PROSITE" id="PS50929">
    <property type="entry name" value="ABC_TM1F"/>
    <property type="match status" value="1"/>
</dbReference>
<protein>
    <submittedName>
        <fullName evidence="10">ABC transporter ATP-binding protein</fullName>
    </submittedName>
</protein>
<dbReference type="Pfam" id="PF00005">
    <property type="entry name" value="ABC_tran"/>
    <property type="match status" value="1"/>
</dbReference>
<keyword evidence="6 7" id="KW-0472">Membrane</keyword>
<dbReference type="InterPro" id="IPR039421">
    <property type="entry name" value="Type_1_exporter"/>
</dbReference>
<evidence type="ECO:0000313" key="11">
    <source>
        <dbReference type="Proteomes" id="UP001623592"/>
    </source>
</evidence>
<name>A0ABW8TNM0_9CLOT</name>
<comment type="subcellular location">
    <subcellularLocation>
        <location evidence="1">Cell membrane</location>
        <topology evidence="1">Multi-pass membrane protein</topology>
    </subcellularLocation>
</comment>
<dbReference type="SUPFAM" id="SSF90123">
    <property type="entry name" value="ABC transporter transmembrane region"/>
    <property type="match status" value="1"/>
</dbReference>
<evidence type="ECO:0000256" key="5">
    <source>
        <dbReference type="ARBA" id="ARBA00022989"/>
    </source>
</evidence>
<evidence type="ECO:0000259" key="9">
    <source>
        <dbReference type="PROSITE" id="PS50929"/>
    </source>
</evidence>
<dbReference type="SMART" id="SM00382">
    <property type="entry name" value="AAA"/>
    <property type="match status" value="1"/>
</dbReference>
<dbReference type="InterPro" id="IPR017871">
    <property type="entry name" value="ABC_transporter-like_CS"/>
</dbReference>
<keyword evidence="2 7" id="KW-0812">Transmembrane</keyword>
<dbReference type="PANTHER" id="PTHR43394">
    <property type="entry name" value="ATP-DEPENDENT PERMEASE MDL1, MITOCHONDRIAL"/>
    <property type="match status" value="1"/>
</dbReference>
<dbReference type="InterPro" id="IPR003593">
    <property type="entry name" value="AAA+_ATPase"/>
</dbReference>
<keyword evidence="4 10" id="KW-0067">ATP-binding</keyword>
<sequence>MTSTENSSRINNQKPLKMQSFKRLLKLTLPHIKKIILASICVLLINAADLLKPYILKIVIDDFLVSKKPQAGLYSITSMGILYFLIVAFGGLFSISEANLINRAAQSIMKTLRSNVFKTIQLLPLSYLDKTSSGRLITRATNDVEALSEMYTDVIINLFKDVFLLIGIVYAMLSMNIKLSLVSFSVIPIMLFIIFALKTKVKKNFVIMKSLIGKINGFMAENISGMKLVQIFRAEKEKKEEFSKLNDEYFDATLFQVFLNSFLKPASTVFQNLSIAIIIWYGMGKIAQGTLQVGVLYAFTTYIRQFFDPVSDLADNYTTIQSALVSADRIFELLDQKDILEKLNEGVSIKHMEGKVEFKNVWFSYNEKDWILKDLSFTINKGETAAFVGETGAGKTTIISLISGFYKIQKGEILIDGVNINDIRLEDLRRNVAVVLQDVFLFSGDIEKNITLNDSIDNALIDKAIKNSYSSKFIEMMPNKIHEPVMERGSTFSAGQRQLLSFARAIAHNPCIFVLDEATANIDTHTEKLIQKAIENITKEKTTLVIAHRLSTIRNADKIIVLKHGEILEIGNHNELMSKDGYYKKLVYESTKEIAIS</sequence>
<dbReference type="InterPro" id="IPR036640">
    <property type="entry name" value="ABC1_TM_sf"/>
</dbReference>
<evidence type="ECO:0000313" key="10">
    <source>
        <dbReference type="EMBL" id="MFL0253100.1"/>
    </source>
</evidence>
<dbReference type="PROSITE" id="PS00211">
    <property type="entry name" value="ABC_TRANSPORTER_1"/>
    <property type="match status" value="1"/>
</dbReference>
<organism evidence="10 11">
    <name type="scientific">Clostridium neuense</name>
    <dbReference type="NCBI Taxonomy" id="1728934"/>
    <lineage>
        <taxon>Bacteria</taxon>
        <taxon>Bacillati</taxon>
        <taxon>Bacillota</taxon>
        <taxon>Clostridia</taxon>
        <taxon>Eubacteriales</taxon>
        <taxon>Clostridiaceae</taxon>
        <taxon>Clostridium</taxon>
    </lineage>
</organism>
<feature type="transmembrane region" description="Helical" evidence="7">
    <location>
        <begin position="179"/>
        <end position="197"/>
    </location>
</feature>
<comment type="caution">
    <text evidence="10">The sequence shown here is derived from an EMBL/GenBank/DDBJ whole genome shotgun (WGS) entry which is preliminary data.</text>
</comment>
<feature type="transmembrane region" description="Helical" evidence="7">
    <location>
        <begin position="71"/>
        <end position="93"/>
    </location>
</feature>
<dbReference type="Pfam" id="PF00664">
    <property type="entry name" value="ABC_membrane"/>
    <property type="match status" value="1"/>
</dbReference>
<dbReference type="PANTHER" id="PTHR43394:SF1">
    <property type="entry name" value="ATP-BINDING CASSETTE SUB-FAMILY B MEMBER 10, MITOCHONDRIAL"/>
    <property type="match status" value="1"/>
</dbReference>
<dbReference type="InterPro" id="IPR011527">
    <property type="entry name" value="ABC1_TM_dom"/>
</dbReference>
<dbReference type="Gene3D" id="3.40.50.300">
    <property type="entry name" value="P-loop containing nucleotide triphosphate hydrolases"/>
    <property type="match status" value="1"/>
</dbReference>
<accession>A0ABW8TNM0</accession>
<dbReference type="Proteomes" id="UP001623592">
    <property type="component" value="Unassembled WGS sequence"/>
</dbReference>
<dbReference type="CDD" id="cd18544">
    <property type="entry name" value="ABC_6TM_TmrA_like"/>
    <property type="match status" value="1"/>
</dbReference>
<evidence type="ECO:0000259" key="8">
    <source>
        <dbReference type="PROSITE" id="PS50893"/>
    </source>
</evidence>
<feature type="domain" description="ABC transmembrane type-1" evidence="9">
    <location>
        <begin position="36"/>
        <end position="322"/>
    </location>
</feature>
<dbReference type="RefSeq" id="WP_406789762.1">
    <property type="nucleotide sequence ID" value="NZ_JBJIAA010000025.1"/>
</dbReference>
<keyword evidence="5 7" id="KW-1133">Transmembrane helix</keyword>